<evidence type="ECO:0000256" key="9">
    <source>
        <dbReference type="ARBA" id="ARBA00022597"/>
    </source>
</evidence>
<dbReference type="Pfam" id="PF05524">
    <property type="entry name" value="PEP-utilisers_N"/>
    <property type="match status" value="1"/>
</dbReference>
<dbReference type="GO" id="GO:0008965">
    <property type="term" value="F:phosphoenolpyruvate-protein phosphotransferase activity"/>
    <property type="evidence" value="ECO:0007669"/>
    <property type="project" value="UniProtKB-EC"/>
</dbReference>
<evidence type="ECO:0000256" key="2">
    <source>
        <dbReference type="ARBA" id="ARBA00001401"/>
    </source>
</evidence>
<keyword evidence="13" id="KW-0418">Kinase</keyword>
<evidence type="ECO:0000256" key="6">
    <source>
        <dbReference type="ARBA" id="ARBA00022448"/>
    </source>
</evidence>
<dbReference type="Gene3D" id="3.20.20.60">
    <property type="entry name" value="Phosphoenolpyruvate-binding domains"/>
    <property type="match status" value="1"/>
</dbReference>
<dbReference type="PANTHER" id="PTHR46244">
    <property type="entry name" value="PHOSPHOENOLPYRUVATE-PROTEIN PHOSPHOTRANSFERASE"/>
    <property type="match status" value="1"/>
</dbReference>
<keyword evidence="9" id="KW-0762">Sugar transport</keyword>
<comment type="subcellular location">
    <subcellularLocation>
        <location evidence="4">Cytoplasm</location>
    </subcellularLocation>
</comment>
<keyword evidence="7" id="KW-0963">Cytoplasm</keyword>
<dbReference type="eggNOG" id="COG1925">
    <property type="taxonomic scope" value="Bacteria"/>
</dbReference>
<dbReference type="eggNOG" id="COG1080">
    <property type="taxonomic scope" value="Bacteria"/>
</dbReference>
<dbReference type="SUPFAM" id="SSF52009">
    <property type="entry name" value="Phosphohistidine domain"/>
    <property type="match status" value="1"/>
</dbReference>
<proteinExistence type="inferred from homology"/>
<dbReference type="InterPro" id="IPR040442">
    <property type="entry name" value="Pyrv_kinase-like_dom_sf"/>
</dbReference>
<dbReference type="InterPro" id="IPR036637">
    <property type="entry name" value="Phosphohistidine_dom_sf"/>
</dbReference>
<evidence type="ECO:0000256" key="11">
    <source>
        <dbReference type="ARBA" id="ARBA00022683"/>
    </source>
</evidence>
<dbReference type="PROSITE" id="PS00370">
    <property type="entry name" value="PEP_ENZYMES_PHOS_SITE"/>
    <property type="match status" value="1"/>
</dbReference>
<keyword evidence="6" id="KW-0813">Transport</keyword>
<dbReference type="Proteomes" id="UP000007257">
    <property type="component" value="Chromosome"/>
</dbReference>
<dbReference type="InterPro" id="IPR050499">
    <property type="entry name" value="PEP-utilizing_PTS_enzyme"/>
</dbReference>
<evidence type="ECO:0000256" key="5">
    <source>
        <dbReference type="ARBA" id="ARBA00007837"/>
    </source>
</evidence>
<accession>A0A0H3FHP3</accession>
<dbReference type="PRINTS" id="PR01736">
    <property type="entry name" value="PHPHTRNFRASE"/>
</dbReference>
<dbReference type="InterPro" id="IPR018274">
    <property type="entry name" value="PEP_util_AS"/>
</dbReference>
<dbReference type="SUPFAM" id="SSF55804">
    <property type="entry name" value="Phoshotransferase/anion transport protein"/>
    <property type="match status" value="1"/>
</dbReference>
<dbReference type="InterPro" id="IPR002178">
    <property type="entry name" value="PTS_EIIA_type-2_dom"/>
</dbReference>
<dbReference type="Gene3D" id="1.10.274.10">
    <property type="entry name" value="PtsI, HPr-binding domain"/>
    <property type="match status" value="1"/>
</dbReference>
<keyword evidence="17" id="KW-0670">Pyruvate</keyword>
<dbReference type="EMBL" id="CP002505">
    <property type="protein sequence ID" value="ADW75756.1"/>
    <property type="molecule type" value="Genomic_DNA"/>
</dbReference>
<dbReference type="CDD" id="cd00367">
    <property type="entry name" value="PTS-HPr_like"/>
    <property type="match status" value="1"/>
</dbReference>
<dbReference type="InterPro" id="IPR016152">
    <property type="entry name" value="PTrfase/Anion_transptr"/>
</dbReference>
<dbReference type="PROSITE" id="PS00742">
    <property type="entry name" value="PEP_ENZYMES_2"/>
    <property type="match status" value="1"/>
</dbReference>
<keyword evidence="12" id="KW-0479">Metal-binding</keyword>
<dbReference type="InterPro" id="IPR008731">
    <property type="entry name" value="PTS_EIN"/>
</dbReference>
<dbReference type="SUPFAM" id="SSF47831">
    <property type="entry name" value="Enzyme I of the PEP:sugar phosphotransferase system HPr-binding (sub)domain"/>
    <property type="match status" value="1"/>
</dbReference>
<dbReference type="Gene3D" id="3.40.930.10">
    <property type="entry name" value="Mannitol-specific EII, Chain A"/>
    <property type="match status" value="1"/>
</dbReference>
<dbReference type="InterPro" id="IPR000032">
    <property type="entry name" value="HPr-like"/>
</dbReference>
<evidence type="ECO:0000256" key="4">
    <source>
        <dbReference type="ARBA" id="ARBA00004496"/>
    </source>
</evidence>
<dbReference type="KEGG" id="rah:Rahaq_4168"/>
<dbReference type="Gene3D" id="3.30.1340.10">
    <property type="entry name" value="HPr-like"/>
    <property type="match status" value="1"/>
</dbReference>
<dbReference type="CDD" id="cd00211">
    <property type="entry name" value="PTS_IIA_fru"/>
    <property type="match status" value="1"/>
</dbReference>
<name>A0A0H3FHP3_RAHSY</name>
<dbReference type="InterPro" id="IPR001020">
    <property type="entry name" value="PTS_HPr_His_P_site"/>
</dbReference>
<dbReference type="PANTHER" id="PTHR46244:SF4">
    <property type="entry name" value="MULTIPHOSPHORYL TRANSFER PROTEIN 1-RELATED"/>
    <property type="match status" value="1"/>
</dbReference>
<dbReference type="Pfam" id="PF02896">
    <property type="entry name" value="PEP-utilizers_C"/>
    <property type="match status" value="1"/>
</dbReference>
<evidence type="ECO:0000259" key="15">
    <source>
        <dbReference type="PROSITE" id="PS51094"/>
    </source>
</evidence>
<organism evidence="17 18">
    <name type="scientific">Rahnella sp. (strain Y9602)</name>
    <dbReference type="NCBI Taxonomy" id="2703885"/>
    <lineage>
        <taxon>Bacteria</taxon>
        <taxon>Pseudomonadati</taxon>
        <taxon>Pseudomonadota</taxon>
        <taxon>Gammaproteobacteria</taxon>
        <taxon>Enterobacterales</taxon>
        <taxon>Yersiniaceae</taxon>
        <taxon>Rahnella</taxon>
    </lineage>
</organism>
<evidence type="ECO:0000256" key="7">
    <source>
        <dbReference type="ARBA" id="ARBA00022490"/>
    </source>
</evidence>
<dbReference type="GO" id="GO:0016301">
    <property type="term" value="F:kinase activity"/>
    <property type="evidence" value="ECO:0007669"/>
    <property type="project" value="UniProtKB-KW"/>
</dbReference>
<feature type="domain" description="HPr" evidence="16">
    <location>
        <begin position="2"/>
        <end position="94"/>
    </location>
</feature>
<comment type="similarity">
    <text evidence="5">Belongs to the PEP-utilizing enzyme family.</text>
</comment>
<dbReference type="AlphaFoldDB" id="A0A0H3FHP3"/>
<dbReference type="InterPro" id="IPR015813">
    <property type="entry name" value="Pyrv/PenolPyrv_kinase-like_dom"/>
</dbReference>
<keyword evidence="10 17" id="KW-0808">Transferase</keyword>
<evidence type="ECO:0000256" key="10">
    <source>
        <dbReference type="ARBA" id="ARBA00022679"/>
    </source>
</evidence>
<reference evidence="18" key="1">
    <citation type="submission" date="2011-01" db="EMBL/GenBank/DDBJ databases">
        <title>Complete sequence of chromosome of Rahnella sp. Y9602.</title>
        <authorList>
            <consortium name="US DOE Joint Genome Institute"/>
            <person name="Lucas S."/>
            <person name="Copeland A."/>
            <person name="Lapidus A."/>
            <person name="Cheng J.-F."/>
            <person name="Goodwin L."/>
            <person name="Pitluck S."/>
            <person name="Lu M."/>
            <person name="Detter J.C."/>
            <person name="Han C."/>
            <person name="Tapia R."/>
            <person name="Land M."/>
            <person name="Hauser L."/>
            <person name="Kyrpides N."/>
            <person name="Ivanova N."/>
            <person name="Ovchinnikova G."/>
            <person name="Pagani I."/>
            <person name="Sobecky P.A."/>
            <person name="Martinez R.J."/>
            <person name="Woyke T."/>
        </authorList>
    </citation>
    <scope>NUCLEOTIDE SEQUENCE [LARGE SCALE GENOMIC DNA]</scope>
    <source>
        <strain evidence="18">Y9602</strain>
    </source>
</reference>
<evidence type="ECO:0000313" key="18">
    <source>
        <dbReference type="Proteomes" id="UP000007257"/>
    </source>
</evidence>
<comment type="catalytic activity">
    <reaction evidence="1">
        <text>L-histidyl-[protein] + phosphoenolpyruvate = N(pros)-phospho-L-histidyl-[protein] + pyruvate</text>
        <dbReference type="Rhea" id="RHEA:23880"/>
        <dbReference type="Rhea" id="RHEA-COMP:9745"/>
        <dbReference type="Rhea" id="RHEA-COMP:9746"/>
        <dbReference type="ChEBI" id="CHEBI:15361"/>
        <dbReference type="ChEBI" id="CHEBI:29979"/>
        <dbReference type="ChEBI" id="CHEBI:58702"/>
        <dbReference type="ChEBI" id="CHEBI:64837"/>
        <dbReference type="EC" id="2.7.3.9"/>
    </reaction>
</comment>
<dbReference type="Pfam" id="PF00381">
    <property type="entry name" value="PTS-HPr"/>
    <property type="match status" value="1"/>
</dbReference>
<dbReference type="InterPro" id="IPR008279">
    <property type="entry name" value="PEP-util_enz_mobile_dom"/>
</dbReference>
<sequence length="834" mass="92525">MAKKLSFTCMLVNGVHARPASHIETLCNSFGSVFKWHNGRTDRIADGKSVLSLIGADILFNDECHVTIEGNDEDAAHAALAHFIKHQLPHCDEALPEHDENAEFEPLPESLMHLSPLVFRARSVSEGCALGKLVSLSNVNLATLRDLPESQGKDKEQSLLSTGLAQLEKSLELQLMADNGTITAVLEAHRSLLRDNSLREALLSRVAQGRSCAQSIVDTAAHFSLQLAQSSSAYLRERELDIRDVSFQLLQQIYGEERFPSQQALSEASICLADELTPSQFLELDKTHLKGLLLGSGGSTSHTVILARSFNIPALVGVDPQPLQAYLQQNVQIDGDLGLIVCALSEPVRRYYRQEQAVHQALREQQSEYLNKPGYTADGVRLEVAANIAHSVEASAAFGNGAEAVGLFRTEMLYMDRASAPSEDELYNIYCQATDAANGKTIIVRTMDIGGDKPVHYLNIPAENNPFLGYRAVRIYQEYLPLFHTQLRAILRASAHGSLKIMIPMISSMEEILWVKDQLAEVRQSLRSEQVPFDEKIQLGIMLEVPSVMFIIDQCCEEIDFFSIGSNDLTQYLLAVDRDNAKVTRHYNSLNPAFLRGLDHVVREVHHHGKWIGLCGELGAKGSVLPLLVGLGLDEISMSAPSVPVTKARLAKLDSRECRLLLNRAMQCRTSLEVEHLLAQFRMAVNDAPLITAECVALNADWRSKEEVIKGMVDNLMLAGRCRYPRKLAADVWAREAVFSTGLGFGFAIPHTKSEHIEQSTISVAKLPQPVRWGDEEAQFVIMLTLNKHAAGDQHMRIFSKLARRIMHDSFRDVLMHSTTAAQIEALLKQELEL</sequence>
<keyword evidence="8" id="KW-0597">Phosphoprotein</keyword>
<dbReference type="Pfam" id="PF00359">
    <property type="entry name" value="PTS_EIIA_2"/>
    <property type="match status" value="1"/>
</dbReference>
<dbReference type="RefSeq" id="WP_013577443.1">
    <property type="nucleotide sequence ID" value="NC_015061.1"/>
</dbReference>
<comment type="catalytic activity">
    <reaction evidence="2">
        <text>D-fructose(out) + N(pros)-phospho-L-histidyl-[protein] = D-fructose 1-phosphate(in) + L-histidyl-[protein]</text>
        <dbReference type="Rhea" id="RHEA:49252"/>
        <dbReference type="Rhea" id="RHEA-COMP:9745"/>
        <dbReference type="Rhea" id="RHEA-COMP:9746"/>
        <dbReference type="ChEBI" id="CHEBI:29979"/>
        <dbReference type="ChEBI" id="CHEBI:37721"/>
        <dbReference type="ChEBI" id="CHEBI:58674"/>
        <dbReference type="ChEBI" id="CHEBI:64837"/>
        <dbReference type="EC" id="2.7.1.202"/>
    </reaction>
</comment>
<dbReference type="InterPro" id="IPR036618">
    <property type="entry name" value="PtsI_HPr-bd_sf"/>
</dbReference>
<dbReference type="GO" id="GO:0005737">
    <property type="term" value="C:cytoplasm"/>
    <property type="evidence" value="ECO:0007669"/>
    <property type="project" value="UniProtKB-SubCell"/>
</dbReference>
<evidence type="ECO:0000256" key="8">
    <source>
        <dbReference type="ARBA" id="ARBA00022553"/>
    </source>
</evidence>
<dbReference type="InterPro" id="IPR023151">
    <property type="entry name" value="PEP_util_CS"/>
</dbReference>
<dbReference type="InterPro" id="IPR000121">
    <property type="entry name" value="PEP_util_C"/>
</dbReference>
<dbReference type="PROSITE" id="PS51350">
    <property type="entry name" value="PTS_HPR_DOM"/>
    <property type="match status" value="1"/>
</dbReference>
<dbReference type="InterPro" id="IPR006318">
    <property type="entry name" value="PTS_EI-like"/>
</dbReference>
<protein>
    <submittedName>
        <fullName evidence="17">Phosphoenolpyruvate-protein phosphotransferase</fullName>
    </submittedName>
</protein>
<keyword evidence="14" id="KW-0460">Magnesium</keyword>
<evidence type="ECO:0000259" key="16">
    <source>
        <dbReference type="PROSITE" id="PS51350"/>
    </source>
</evidence>
<dbReference type="GO" id="GO:0046872">
    <property type="term" value="F:metal ion binding"/>
    <property type="evidence" value="ECO:0007669"/>
    <property type="project" value="UniProtKB-KW"/>
</dbReference>
<evidence type="ECO:0000256" key="13">
    <source>
        <dbReference type="ARBA" id="ARBA00022777"/>
    </source>
</evidence>
<evidence type="ECO:0000256" key="14">
    <source>
        <dbReference type="ARBA" id="ARBA00022842"/>
    </source>
</evidence>
<dbReference type="GO" id="GO:0009401">
    <property type="term" value="P:phosphoenolpyruvate-dependent sugar phosphotransferase system"/>
    <property type="evidence" value="ECO:0007669"/>
    <property type="project" value="UniProtKB-KW"/>
</dbReference>
<dbReference type="SUPFAM" id="SSF55594">
    <property type="entry name" value="HPr-like"/>
    <property type="match status" value="1"/>
</dbReference>
<dbReference type="Pfam" id="PF00391">
    <property type="entry name" value="PEP-utilizers"/>
    <property type="match status" value="1"/>
</dbReference>
<dbReference type="OrthoDB" id="9765468at2"/>
<keyword evidence="11" id="KW-0598">Phosphotransferase system</keyword>
<evidence type="ECO:0000313" key="17">
    <source>
        <dbReference type="EMBL" id="ADW75756.1"/>
    </source>
</evidence>
<dbReference type="PROSITE" id="PS00369">
    <property type="entry name" value="PTS_HPR_HIS"/>
    <property type="match status" value="1"/>
</dbReference>
<dbReference type="Gene3D" id="3.50.30.10">
    <property type="entry name" value="Phosphohistidine domain"/>
    <property type="match status" value="1"/>
</dbReference>
<gene>
    <name evidence="17" type="ordered locus">Rahaq_4168</name>
</gene>
<dbReference type="eggNOG" id="COG1762">
    <property type="taxonomic scope" value="Bacteria"/>
</dbReference>
<dbReference type="SUPFAM" id="SSF51621">
    <property type="entry name" value="Phosphoenolpyruvate/pyruvate domain"/>
    <property type="match status" value="1"/>
</dbReference>
<dbReference type="PROSITE" id="PS51094">
    <property type="entry name" value="PTS_EIIA_TYPE_2"/>
    <property type="match status" value="1"/>
</dbReference>
<feature type="domain" description="PTS EIIA type-2" evidence="15">
    <location>
        <begin position="689"/>
        <end position="831"/>
    </location>
</feature>
<reference evidence="17 18" key="2">
    <citation type="journal article" date="2012" name="J. Bacteriol.">
        <title>Complete Genome Sequence of Rahnella sp. Strain Y9602, a Gammaproteobacterium Isolate from Metal- and Radionuclide-Contaminated Soil.</title>
        <authorList>
            <person name="Martinez R.J."/>
            <person name="Bruce D."/>
            <person name="Detter C."/>
            <person name="Goodwin L.A."/>
            <person name="Han J."/>
            <person name="Han C.S."/>
            <person name="Held B."/>
            <person name="Land M.L."/>
            <person name="Mikhailova N."/>
            <person name="Nolan M."/>
            <person name="Pennacchio L."/>
            <person name="Pitluck S."/>
            <person name="Tapia R."/>
            <person name="Woyke T."/>
            <person name="Sobecky P.A."/>
        </authorList>
    </citation>
    <scope>NUCLEOTIDE SEQUENCE [LARGE SCALE GENOMIC DNA]</scope>
    <source>
        <strain evidence="17 18">Y9602</strain>
    </source>
</reference>
<dbReference type="HOGENOM" id="CLU_007308_5_0_6"/>
<comment type="cofactor">
    <cofactor evidence="3">
        <name>Mg(2+)</name>
        <dbReference type="ChEBI" id="CHEBI:18420"/>
    </cofactor>
</comment>
<evidence type="ECO:0000256" key="3">
    <source>
        <dbReference type="ARBA" id="ARBA00001946"/>
    </source>
</evidence>
<evidence type="ECO:0000256" key="12">
    <source>
        <dbReference type="ARBA" id="ARBA00022723"/>
    </source>
</evidence>
<dbReference type="NCBIfam" id="TIGR01417">
    <property type="entry name" value="PTS_I_fam"/>
    <property type="match status" value="1"/>
</dbReference>
<dbReference type="InterPro" id="IPR035895">
    <property type="entry name" value="HPr-like_sf"/>
</dbReference>
<evidence type="ECO:0000256" key="1">
    <source>
        <dbReference type="ARBA" id="ARBA00000683"/>
    </source>
</evidence>